<name>A0AAJ0D4I4_9PEZI</name>
<dbReference type="Pfam" id="PF00903">
    <property type="entry name" value="Glyoxalase"/>
    <property type="match status" value="1"/>
</dbReference>
<evidence type="ECO:0000259" key="1">
    <source>
        <dbReference type="PROSITE" id="PS51819"/>
    </source>
</evidence>
<proteinExistence type="predicted"/>
<dbReference type="AlphaFoldDB" id="A0AAJ0D4I4"/>
<gene>
    <name evidence="2" type="ORF">LTR09_012599</name>
</gene>
<dbReference type="InterPro" id="IPR029068">
    <property type="entry name" value="Glyas_Bleomycin-R_OHBP_Dase"/>
</dbReference>
<dbReference type="InterPro" id="IPR004360">
    <property type="entry name" value="Glyas_Fos-R_dOase_dom"/>
</dbReference>
<evidence type="ECO:0000313" key="3">
    <source>
        <dbReference type="Proteomes" id="UP001271007"/>
    </source>
</evidence>
<dbReference type="EMBL" id="JAWDJX010000140">
    <property type="protein sequence ID" value="KAK3045868.1"/>
    <property type="molecule type" value="Genomic_DNA"/>
</dbReference>
<protein>
    <recommendedName>
        <fullName evidence="1">VOC domain-containing protein</fullName>
    </recommendedName>
</protein>
<dbReference type="InterPro" id="IPR037523">
    <property type="entry name" value="VOC_core"/>
</dbReference>
<organism evidence="2 3">
    <name type="scientific">Extremus antarcticus</name>
    <dbReference type="NCBI Taxonomy" id="702011"/>
    <lineage>
        <taxon>Eukaryota</taxon>
        <taxon>Fungi</taxon>
        <taxon>Dikarya</taxon>
        <taxon>Ascomycota</taxon>
        <taxon>Pezizomycotina</taxon>
        <taxon>Dothideomycetes</taxon>
        <taxon>Dothideomycetidae</taxon>
        <taxon>Mycosphaerellales</taxon>
        <taxon>Extremaceae</taxon>
        <taxon>Extremus</taxon>
    </lineage>
</organism>
<evidence type="ECO:0000313" key="2">
    <source>
        <dbReference type="EMBL" id="KAK3045868.1"/>
    </source>
</evidence>
<feature type="domain" description="VOC" evidence="1">
    <location>
        <begin position="8"/>
        <end position="137"/>
    </location>
</feature>
<reference evidence="2" key="1">
    <citation type="submission" date="2023-04" db="EMBL/GenBank/DDBJ databases">
        <title>Black Yeasts Isolated from many extreme environments.</title>
        <authorList>
            <person name="Coleine C."/>
            <person name="Stajich J.E."/>
            <person name="Selbmann L."/>
        </authorList>
    </citation>
    <scope>NUCLEOTIDE SEQUENCE</scope>
    <source>
        <strain evidence="2">CCFEE 5312</strain>
    </source>
</reference>
<dbReference type="Proteomes" id="UP001271007">
    <property type="component" value="Unassembled WGS sequence"/>
</dbReference>
<dbReference type="Gene3D" id="3.10.180.10">
    <property type="entry name" value="2,3-Dihydroxybiphenyl 1,2-Dioxygenase, domain 1"/>
    <property type="match status" value="1"/>
</dbReference>
<dbReference type="SUPFAM" id="SSF54593">
    <property type="entry name" value="Glyoxalase/Bleomycin resistance protein/Dihydroxybiphenyl dioxygenase"/>
    <property type="match status" value="1"/>
</dbReference>
<comment type="caution">
    <text evidence="2">The sequence shown here is derived from an EMBL/GenBank/DDBJ whole genome shotgun (WGS) entry which is preliminary data.</text>
</comment>
<sequence length="154" mass="17538">MSRPNFIGINHLKFAAADILKTKNFYCSIMNFGYLADYDHRMPSGELFAVMLQLEHTTSSGATTPILVEIRHNEAQAKAQQGWDLVTIGVRTKDDLDACKSWFEANGVECSRVFTGPKGWVLAALDPDGKIVRVYCDEEHEWTTEFDEDDFWLR</sequence>
<dbReference type="PROSITE" id="PS51819">
    <property type="entry name" value="VOC"/>
    <property type="match status" value="1"/>
</dbReference>
<accession>A0AAJ0D4I4</accession>
<keyword evidence="3" id="KW-1185">Reference proteome</keyword>